<keyword evidence="2" id="KW-1185">Reference proteome</keyword>
<reference evidence="1 2" key="1">
    <citation type="journal article" date="2018" name="Sci. Rep.">
        <title>Genomic signatures of local adaptation to the degree of environmental predictability in rotifers.</title>
        <authorList>
            <person name="Franch-Gras L."/>
            <person name="Hahn C."/>
            <person name="Garcia-Roger E.M."/>
            <person name="Carmona M.J."/>
            <person name="Serra M."/>
            <person name="Gomez A."/>
        </authorList>
    </citation>
    <scope>NUCLEOTIDE SEQUENCE [LARGE SCALE GENOMIC DNA]</scope>
    <source>
        <strain evidence="1">HYR1</strain>
    </source>
</reference>
<accession>A0A3M7QEG1</accession>
<comment type="caution">
    <text evidence="1">The sequence shown here is derived from an EMBL/GenBank/DDBJ whole genome shotgun (WGS) entry which is preliminary data.</text>
</comment>
<sequence>MQHTKKQFSIRQKDTLIALTLETVPIFKTKEYSYTRIGLPSWSNLAYDYRFRRKNLCLIKLSKDDNLGLFACPNYWYYYLSINNQSFFLPK</sequence>
<evidence type="ECO:0000313" key="1">
    <source>
        <dbReference type="EMBL" id="RNA09653.1"/>
    </source>
</evidence>
<name>A0A3M7QEG1_BRAPC</name>
<dbReference type="Proteomes" id="UP000276133">
    <property type="component" value="Unassembled WGS sequence"/>
</dbReference>
<dbReference type="EMBL" id="REGN01006410">
    <property type="protein sequence ID" value="RNA09653.1"/>
    <property type="molecule type" value="Genomic_DNA"/>
</dbReference>
<dbReference type="AlphaFoldDB" id="A0A3M7QEG1"/>
<gene>
    <name evidence="1" type="ORF">BpHYR1_031234</name>
</gene>
<protein>
    <submittedName>
        <fullName evidence="1">Uncharacterized protein</fullName>
    </submittedName>
</protein>
<proteinExistence type="predicted"/>
<organism evidence="1 2">
    <name type="scientific">Brachionus plicatilis</name>
    <name type="common">Marine rotifer</name>
    <name type="synonym">Brachionus muelleri</name>
    <dbReference type="NCBI Taxonomy" id="10195"/>
    <lineage>
        <taxon>Eukaryota</taxon>
        <taxon>Metazoa</taxon>
        <taxon>Spiralia</taxon>
        <taxon>Gnathifera</taxon>
        <taxon>Rotifera</taxon>
        <taxon>Eurotatoria</taxon>
        <taxon>Monogononta</taxon>
        <taxon>Pseudotrocha</taxon>
        <taxon>Ploima</taxon>
        <taxon>Brachionidae</taxon>
        <taxon>Brachionus</taxon>
    </lineage>
</organism>
<evidence type="ECO:0000313" key="2">
    <source>
        <dbReference type="Proteomes" id="UP000276133"/>
    </source>
</evidence>